<comment type="similarity">
    <text evidence="7">Belongs to the TonB-dependent receptor family.</text>
</comment>
<comment type="caution">
    <text evidence="9">The sequence shown here is derived from an EMBL/GenBank/DDBJ whole genome shotgun (WGS) entry which is preliminary data.</text>
</comment>
<dbReference type="InterPro" id="IPR008969">
    <property type="entry name" value="CarboxyPept-like_regulatory"/>
</dbReference>
<dbReference type="AlphaFoldDB" id="A0A7W7N7J5"/>
<dbReference type="Pfam" id="PF07715">
    <property type="entry name" value="Plug"/>
    <property type="match status" value="1"/>
</dbReference>
<dbReference type="FunFam" id="2.170.130.10:FF:000008">
    <property type="entry name" value="SusC/RagA family TonB-linked outer membrane protein"/>
    <property type="match status" value="1"/>
</dbReference>
<evidence type="ECO:0000256" key="4">
    <source>
        <dbReference type="ARBA" id="ARBA00022692"/>
    </source>
</evidence>
<evidence type="ECO:0000256" key="2">
    <source>
        <dbReference type="ARBA" id="ARBA00022448"/>
    </source>
</evidence>
<evidence type="ECO:0000313" key="10">
    <source>
        <dbReference type="Proteomes" id="UP000561681"/>
    </source>
</evidence>
<evidence type="ECO:0000256" key="1">
    <source>
        <dbReference type="ARBA" id="ARBA00004571"/>
    </source>
</evidence>
<dbReference type="Pfam" id="PF13715">
    <property type="entry name" value="CarbopepD_reg_2"/>
    <property type="match status" value="1"/>
</dbReference>
<dbReference type="InterPro" id="IPR039426">
    <property type="entry name" value="TonB-dep_rcpt-like"/>
</dbReference>
<comment type="subcellular location">
    <subcellularLocation>
        <location evidence="1 7">Cell outer membrane</location>
        <topology evidence="1 7">Multi-pass membrane protein</topology>
    </subcellularLocation>
</comment>
<protein>
    <submittedName>
        <fullName evidence="9">TonB-linked SusC/RagA family outer membrane protein</fullName>
    </submittedName>
</protein>
<dbReference type="FunFam" id="2.60.40.1120:FF:000003">
    <property type="entry name" value="Outer membrane protein Omp121"/>
    <property type="match status" value="1"/>
</dbReference>
<proteinExistence type="inferred from homology"/>
<evidence type="ECO:0000256" key="3">
    <source>
        <dbReference type="ARBA" id="ARBA00022452"/>
    </source>
</evidence>
<keyword evidence="5 7" id="KW-0472">Membrane</keyword>
<keyword evidence="2 7" id="KW-0813">Transport</keyword>
<organism evidence="9 10">
    <name type="scientific">Flavobacterium nitrogenifigens</name>
    <dbReference type="NCBI Taxonomy" id="1617283"/>
    <lineage>
        <taxon>Bacteria</taxon>
        <taxon>Pseudomonadati</taxon>
        <taxon>Bacteroidota</taxon>
        <taxon>Flavobacteriia</taxon>
        <taxon>Flavobacteriales</taxon>
        <taxon>Flavobacteriaceae</taxon>
        <taxon>Flavobacterium</taxon>
    </lineage>
</organism>
<dbReference type="InterPro" id="IPR023996">
    <property type="entry name" value="TonB-dep_OMP_SusC/RagA"/>
</dbReference>
<sequence length="1065" mass="115850">MKKLMTNFIHWKANHRAVPLILFLLLASNFITAQVKVSGTVSDEKGLSIPGANISVAGSKTTVSTDFDGKYSIDVPPNSTLVFSFIGFTTQKVAVEGKKTINVILKSNAEDLKDVVVIGYGTQKRKDVNSAISSIASKDIENLKVASFDQMMQGKAAGVVVNSNSGAPGSNVSVRIRGVSSLTGTNEPLYVIDGVPISGDARNSSTSGRNAAGDSNFSNAGNITISPLSLINPNDIESIDILKDASATAIYGSRGANGVVIVTTKSGRKGTGKLTFENSYSISNLPKKLHSMNLQQYAVHQNALADVYDPTAKRPEFAHPEILGAGTDWQDAIYETGIMKSNQLSFSGGKDGINYYISGGVLNQEGIVIESGFKRYNFRSNIDARVNKFIRVGVNVSGAITDEKLTLNGQFNGVVATSLLATPDVAVRELSGAFAGPPAGGQTSFVNPVATSLLGSNTLVRKNYSGNFYTQIDILKGLEYRFEAGGYIYDNLGQRFDPMYSLGNAVKSYANLYYNPSTGNSWNLKNMLTYKNTIGKHNFTVLAVQESNRAHWEGYSITGYGYKDNNDKSLSASDLSKAVTSGVYSGTQTLASYLGRVVYDYGDLYGLTASVRTDGSSKFFVGNKWGVFSSVSGSWKLSNEKFMEGTRKYVDGIKIRVGWGQTGNNQIGNNLYDSNLHLVNSTMGTSYLPANTPNKDLKWETQDQTNIGLDFNMFSSKLTATVDVYKKVNKNFLYQVPLPNYLSGGGDYEGGVNPPYFNLGSMENKGIEITLGYTEKFSDNFSWNVSGNFTRYVNEVTNMAGLNIVKTMNTLAYNTVTVSRTTEGLPIGSFIGYEALGIYRTDDDLTKYGHTDGNGTKVVLKDGTNSLQPAFQKGDVIYKDQNNDGVIDLNDLVPIGNPNPKFTYGLTNNFKYKNVDLSIFLQGTAGNKLMNLTRLSGTMNSYMGTNYLTEAADFYSASNLDASLPRPSTYDHINNAISTRNIENGSYLRIQNVTLGYSLPSEMISKLSLTRLRIYASGQNLYTFTKYKGYDPEVGSFNQDALLSGVDNGRYPVPRQITFGFNVEF</sequence>
<dbReference type="NCBIfam" id="TIGR04057">
    <property type="entry name" value="SusC_RagA_signa"/>
    <property type="match status" value="1"/>
</dbReference>
<name>A0A7W7N7J5_9FLAO</name>
<evidence type="ECO:0000259" key="8">
    <source>
        <dbReference type="Pfam" id="PF07715"/>
    </source>
</evidence>
<dbReference type="Proteomes" id="UP000561681">
    <property type="component" value="Unassembled WGS sequence"/>
</dbReference>
<evidence type="ECO:0000256" key="6">
    <source>
        <dbReference type="ARBA" id="ARBA00023237"/>
    </source>
</evidence>
<dbReference type="SUPFAM" id="SSF56935">
    <property type="entry name" value="Porins"/>
    <property type="match status" value="1"/>
</dbReference>
<reference evidence="9 10" key="1">
    <citation type="submission" date="2020-08" db="EMBL/GenBank/DDBJ databases">
        <title>Functional genomics of gut bacteria from endangered species of beetles.</title>
        <authorList>
            <person name="Carlos-Shanley C."/>
        </authorList>
    </citation>
    <scope>NUCLEOTIDE SEQUENCE [LARGE SCALE GENOMIC DNA]</scope>
    <source>
        <strain evidence="9 10">S00142</strain>
    </source>
</reference>
<dbReference type="InterPro" id="IPR023997">
    <property type="entry name" value="TonB-dep_OMP_SusC/RagA_CS"/>
</dbReference>
<dbReference type="Gene3D" id="2.60.40.1120">
    <property type="entry name" value="Carboxypeptidase-like, regulatory domain"/>
    <property type="match status" value="1"/>
</dbReference>
<dbReference type="EMBL" id="JACHLD010000002">
    <property type="protein sequence ID" value="MBB4801451.1"/>
    <property type="molecule type" value="Genomic_DNA"/>
</dbReference>
<dbReference type="GO" id="GO:0009279">
    <property type="term" value="C:cell outer membrane"/>
    <property type="evidence" value="ECO:0007669"/>
    <property type="project" value="UniProtKB-SubCell"/>
</dbReference>
<dbReference type="SUPFAM" id="SSF49464">
    <property type="entry name" value="Carboxypeptidase regulatory domain-like"/>
    <property type="match status" value="1"/>
</dbReference>
<dbReference type="PROSITE" id="PS52016">
    <property type="entry name" value="TONB_DEPENDENT_REC_3"/>
    <property type="match status" value="1"/>
</dbReference>
<dbReference type="NCBIfam" id="TIGR04056">
    <property type="entry name" value="OMP_RagA_SusC"/>
    <property type="match status" value="1"/>
</dbReference>
<dbReference type="Gene3D" id="2.170.130.10">
    <property type="entry name" value="TonB-dependent receptor, plug domain"/>
    <property type="match status" value="1"/>
</dbReference>
<gene>
    <name evidence="9" type="ORF">HNP37_001512</name>
</gene>
<dbReference type="InterPro" id="IPR018247">
    <property type="entry name" value="EF_Hand_1_Ca_BS"/>
</dbReference>
<feature type="domain" description="TonB-dependent receptor plug" evidence="8">
    <location>
        <begin position="125"/>
        <end position="259"/>
    </location>
</feature>
<keyword evidence="3 7" id="KW-1134">Transmembrane beta strand</keyword>
<dbReference type="RefSeq" id="WP_184159947.1">
    <property type="nucleotide sequence ID" value="NZ_JACHLD010000002.1"/>
</dbReference>
<keyword evidence="6 7" id="KW-0998">Cell outer membrane</keyword>
<dbReference type="InterPro" id="IPR037066">
    <property type="entry name" value="Plug_dom_sf"/>
</dbReference>
<keyword evidence="4 7" id="KW-0812">Transmembrane</keyword>
<dbReference type="PROSITE" id="PS00018">
    <property type="entry name" value="EF_HAND_1"/>
    <property type="match status" value="1"/>
</dbReference>
<evidence type="ECO:0000313" key="9">
    <source>
        <dbReference type="EMBL" id="MBB4801451.1"/>
    </source>
</evidence>
<evidence type="ECO:0000256" key="7">
    <source>
        <dbReference type="PROSITE-ProRule" id="PRU01360"/>
    </source>
</evidence>
<keyword evidence="10" id="KW-1185">Reference proteome</keyword>
<accession>A0A7W7N7J5</accession>
<dbReference type="InterPro" id="IPR012910">
    <property type="entry name" value="Plug_dom"/>
</dbReference>
<dbReference type="Gene3D" id="2.40.170.20">
    <property type="entry name" value="TonB-dependent receptor, beta-barrel domain"/>
    <property type="match status" value="1"/>
</dbReference>
<dbReference type="InterPro" id="IPR036942">
    <property type="entry name" value="Beta-barrel_TonB_sf"/>
</dbReference>
<evidence type="ECO:0000256" key="5">
    <source>
        <dbReference type="ARBA" id="ARBA00023136"/>
    </source>
</evidence>